<evidence type="ECO:0000313" key="3">
    <source>
        <dbReference type="EMBL" id="KAK4497997.1"/>
    </source>
</evidence>
<feature type="compositionally biased region" description="Basic and acidic residues" evidence="1">
    <location>
        <begin position="227"/>
        <end position="242"/>
    </location>
</feature>
<feature type="region of interest" description="Disordered" evidence="1">
    <location>
        <begin position="192"/>
        <end position="213"/>
    </location>
</feature>
<feature type="region of interest" description="Disordered" evidence="1">
    <location>
        <begin position="226"/>
        <end position="269"/>
    </location>
</feature>
<feature type="region of interest" description="Disordered" evidence="1">
    <location>
        <begin position="121"/>
        <end position="154"/>
    </location>
</feature>
<feature type="transmembrane region" description="Helical" evidence="2">
    <location>
        <begin position="159"/>
        <end position="183"/>
    </location>
</feature>
<keyword evidence="2" id="KW-0472">Membrane</keyword>
<sequence length="269" mass="28748">MAALAVLEANLTSLAFTSPVGGLNGSDPVRYDVGQLVNVRWTTPYEYTTLELWQGPSEAGSFSLDVLAANYTQNVTSFVWNATASGGAETEQRSFLRLQKGDSPNTCEECTADSAVFRVSDPNARPTISSTVAPTSAADATSSPSPSSSHSDLSESARLGIGLGVGLGVGALVVLLGILLFCLNRRKKSQQAHQHAHGPPNEARDSLASAGADSWMSKHSSKMSYHSRFEFETPDGSVKEGSEALWPRNQKPSWLQRAPSKAKNPFFRS</sequence>
<organism evidence="3 4">
    <name type="scientific">Zasmidium cellare</name>
    <name type="common">Wine cellar mold</name>
    <name type="synonym">Racodium cellare</name>
    <dbReference type="NCBI Taxonomy" id="395010"/>
    <lineage>
        <taxon>Eukaryota</taxon>
        <taxon>Fungi</taxon>
        <taxon>Dikarya</taxon>
        <taxon>Ascomycota</taxon>
        <taxon>Pezizomycotina</taxon>
        <taxon>Dothideomycetes</taxon>
        <taxon>Dothideomycetidae</taxon>
        <taxon>Mycosphaerellales</taxon>
        <taxon>Mycosphaerellaceae</taxon>
        <taxon>Zasmidium</taxon>
    </lineage>
</organism>
<reference evidence="3 4" key="1">
    <citation type="journal article" date="2023" name="G3 (Bethesda)">
        <title>A chromosome-level genome assembly of Zasmidium syzygii isolated from banana leaves.</title>
        <authorList>
            <person name="van Westerhoven A.C."/>
            <person name="Mehrabi R."/>
            <person name="Talebi R."/>
            <person name="Steentjes M.B.F."/>
            <person name="Corcolon B."/>
            <person name="Chong P.A."/>
            <person name="Kema G.H.J."/>
            <person name="Seidl M.F."/>
        </authorList>
    </citation>
    <scope>NUCLEOTIDE SEQUENCE [LARGE SCALE GENOMIC DNA]</scope>
    <source>
        <strain evidence="3 4">P124</strain>
    </source>
</reference>
<evidence type="ECO:0000256" key="2">
    <source>
        <dbReference type="SAM" id="Phobius"/>
    </source>
</evidence>
<accession>A0ABR0E9B3</accession>
<comment type="caution">
    <text evidence="3">The sequence shown here is derived from an EMBL/GenBank/DDBJ whole genome shotgun (WGS) entry which is preliminary data.</text>
</comment>
<keyword evidence="2" id="KW-1133">Transmembrane helix</keyword>
<protein>
    <submittedName>
        <fullName evidence="3">Uncharacterized protein</fullName>
    </submittedName>
</protein>
<gene>
    <name evidence="3" type="ORF">PRZ48_010653</name>
</gene>
<keyword evidence="2" id="KW-0812">Transmembrane</keyword>
<feature type="compositionally biased region" description="Low complexity" evidence="1">
    <location>
        <begin position="129"/>
        <end position="154"/>
    </location>
</feature>
<name>A0ABR0E9B3_ZASCE</name>
<proteinExistence type="predicted"/>
<evidence type="ECO:0000256" key="1">
    <source>
        <dbReference type="SAM" id="MobiDB-lite"/>
    </source>
</evidence>
<evidence type="ECO:0000313" key="4">
    <source>
        <dbReference type="Proteomes" id="UP001305779"/>
    </source>
</evidence>
<dbReference type="Proteomes" id="UP001305779">
    <property type="component" value="Unassembled WGS sequence"/>
</dbReference>
<dbReference type="EMBL" id="JAXOVC010000008">
    <property type="protein sequence ID" value="KAK4497997.1"/>
    <property type="molecule type" value="Genomic_DNA"/>
</dbReference>
<keyword evidence="4" id="KW-1185">Reference proteome</keyword>